<dbReference type="AlphaFoldDB" id="A0A9W8ZU88"/>
<dbReference type="Pfam" id="PF12937">
    <property type="entry name" value="F-box-like"/>
    <property type="match status" value="1"/>
</dbReference>
<dbReference type="InterPro" id="IPR001810">
    <property type="entry name" value="F-box_dom"/>
</dbReference>
<accession>A0A9W8ZU88</accession>
<dbReference type="Gene3D" id="1.20.1280.50">
    <property type="match status" value="1"/>
</dbReference>
<dbReference type="CDD" id="cd09917">
    <property type="entry name" value="F-box_SF"/>
    <property type="match status" value="1"/>
</dbReference>
<evidence type="ECO:0000313" key="2">
    <source>
        <dbReference type="EMBL" id="KAJ4466655.1"/>
    </source>
</evidence>
<evidence type="ECO:0000313" key="3">
    <source>
        <dbReference type="Proteomes" id="UP001150238"/>
    </source>
</evidence>
<comment type="caution">
    <text evidence="2">The sequence shown here is derived from an EMBL/GenBank/DDBJ whole genome shotgun (WGS) entry which is preliminary data.</text>
</comment>
<organism evidence="2 3">
    <name type="scientific">Lentinula lateritia</name>
    <dbReference type="NCBI Taxonomy" id="40482"/>
    <lineage>
        <taxon>Eukaryota</taxon>
        <taxon>Fungi</taxon>
        <taxon>Dikarya</taxon>
        <taxon>Basidiomycota</taxon>
        <taxon>Agaricomycotina</taxon>
        <taxon>Agaricomycetes</taxon>
        <taxon>Agaricomycetidae</taxon>
        <taxon>Agaricales</taxon>
        <taxon>Marasmiineae</taxon>
        <taxon>Omphalotaceae</taxon>
        <taxon>Lentinula</taxon>
    </lineage>
</organism>
<dbReference type="InterPro" id="IPR032675">
    <property type="entry name" value="LRR_dom_sf"/>
</dbReference>
<reference evidence="2" key="1">
    <citation type="submission" date="2022-08" db="EMBL/GenBank/DDBJ databases">
        <authorList>
            <consortium name="DOE Joint Genome Institute"/>
            <person name="Min B."/>
            <person name="Riley R."/>
            <person name="Sierra-Patev S."/>
            <person name="Naranjo-Ortiz M."/>
            <person name="Looney B."/>
            <person name="Konkel Z."/>
            <person name="Slot J.C."/>
            <person name="Sakamoto Y."/>
            <person name="Steenwyk J.L."/>
            <person name="Rokas A."/>
            <person name="Carro J."/>
            <person name="Camarero S."/>
            <person name="Ferreira P."/>
            <person name="Molpeceres G."/>
            <person name="Ruiz-Duenas F.J."/>
            <person name="Serrano A."/>
            <person name="Henrissat B."/>
            <person name="Drula E."/>
            <person name="Hughes K.W."/>
            <person name="Mata J.L."/>
            <person name="Ishikawa N.K."/>
            <person name="Vargas-Isla R."/>
            <person name="Ushijima S."/>
            <person name="Smith C.A."/>
            <person name="Ahrendt S."/>
            <person name="Andreopoulos W."/>
            <person name="He G."/>
            <person name="Labutti K."/>
            <person name="Lipzen A."/>
            <person name="Ng V."/>
            <person name="Sandor L."/>
            <person name="Barry K."/>
            <person name="Martinez A.T."/>
            <person name="Xiao Y."/>
            <person name="Gibbons J.G."/>
            <person name="Terashima K."/>
            <person name="Hibbett D.S."/>
            <person name="Grigoriev I.V."/>
        </authorList>
    </citation>
    <scope>NUCLEOTIDE SEQUENCE</scope>
    <source>
        <strain evidence="2">Sp2 HRB7682 ss15</strain>
    </source>
</reference>
<dbReference type="SUPFAM" id="SSF52047">
    <property type="entry name" value="RNI-like"/>
    <property type="match status" value="1"/>
</dbReference>
<reference evidence="2" key="2">
    <citation type="journal article" date="2023" name="Proc. Natl. Acad. Sci. U.S.A.">
        <title>A global phylogenomic analysis of the shiitake genus Lentinula.</title>
        <authorList>
            <person name="Sierra-Patev S."/>
            <person name="Min B."/>
            <person name="Naranjo-Ortiz M."/>
            <person name="Looney B."/>
            <person name="Konkel Z."/>
            <person name="Slot J.C."/>
            <person name="Sakamoto Y."/>
            <person name="Steenwyk J.L."/>
            <person name="Rokas A."/>
            <person name="Carro J."/>
            <person name="Camarero S."/>
            <person name="Ferreira P."/>
            <person name="Molpeceres G."/>
            <person name="Ruiz-Duenas F.J."/>
            <person name="Serrano A."/>
            <person name="Henrissat B."/>
            <person name="Drula E."/>
            <person name="Hughes K.W."/>
            <person name="Mata J.L."/>
            <person name="Ishikawa N.K."/>
            <person name="Vargas-Isla R."/>
            <person name="Ushijima S."/>
            <person name="Smith C.A."/>
            <person name="Donoghue J."/>
            <person name="Ahrendt S."/>
            <person name="Andreopoulos W."/>
            <person name="He G."/>
            <person name="LaButti K."/>
            <person name="Lipzen A."/>
            <person name="Ng V."/>
            <person name="Riley R."/>
            <person name="Sandor L."/>
            <person name="Barry K."/>
            <person name="Martinez A.T."/>
            <person name="Xiao Y."/>
            <person name="Gibbons J.G."/>
            <person name="Terashima K."/>
            <person name="Grigoriev I.V."/>
            <person name="Hibbett D."/>
        </authorList>
    </citation>
    <scope>NUCLEOTIDE SEQUENCE</scope>
    <source>
        <strain evidence="2">Sp2 HRB7682 ss15</strain>
    </source>
</reference>
<protein>
    <recommendedName>
        <fullName evidence="1">F-box domain-containing protein</fullName>
    </recommendedName>
</protein>
<feature type="domain" description="F-box" evidence="1">
    <location>
        <begin position="11"/>
        <end position="69"/>
    </location>
</feature>
<dbReference type="SUPFAM" id="SSF81383">
    <property type="entry name" value="F-box domain"/>
    <property type="match status" value="1"/>
</dbReference>
<gene>
    <name evidence="2" type="ORF">C8J55DRAFT_526943</name>
</gene>
<evidence type="ECO:0000259" key="1">
    <source>
        <dbReference type="Pfam" id="PF12937"/>
    </source>
</evidence>
<dbReference type="Gene3D" id="3.80.10.10">
    <property type="entry name" value="Ribonuclease Inhibitor"/>
    <property type="match status" value="1"/>
</dbReference>
<proteinExistence type="predicted"/>
<name>A0A9W8ZU88_9AGAR</name>
<sequence length="438" mass="50334">MANSYDEVAIYQLPHEIFHCIFGFLVSEDRHQLEVKISRRPIAAFTISQVSQRWRDIALEFPFIWTNIRIFHFRDSQRNMVKELIARTKGLPLRITLEYNQPLTASQKKNCWDILLEIMSCASRWEALRIAVNEDLFTQICGNFGGRQAPILQRLELIILGFHELHGRHHQLLVSPLYLELSQTHKLKHLALLGVRLRMPSPAYMEQLEVLSLDYAPGMDMLDRPGLDVEAPPLPTRLRALSLTGIVLRNLPTRSYLSEYTALLTVLSLSNISGYNSADVVRLFQHLPTTTLQELSISNVDVAFWDGLLTSMTGADPRYPAVKRLCLHNVEVGYVQETEPPPTHFISAFPKLEVLELYNVQHITNALKWHKIFPGIHTLRVRGVLYKVLCDVVDFRTEHDVPLTTLEVDTPPFLDLSSLSWLQRKVPIFKRNSKENAY</sequence>
<dbReference type="Proteomes" id="UP001150238">
    <property type="component" value="Unassembled WGS sequence"/>
</dbReference>
<dbReference type="EMBL" id="JANVFS010000044">
    <property type="protein sequence ID" value="KAJ4466655.1"/>
    <property type="molecule type" value="Genomic_DNA"/>
</dbReference>
<dbReference type="InterPro" id="IPR036047">
    <property type="entry name" value="F-box-like_dom_sf"/>
</dbReference>